<gene>
    <name evidence="9" type="ORF">ANDA3_0028</name>
    <name evidence="7" type="ORF">ANDO1_4389</name>
    <name evidence="8" type="ORF">ANDO2_4295</name>
    <name evidence="11" type="ORF">DAR2_4484</name>
    <name evidence="10" type="ORF">DAR3_4345</name>
</gene>
<dbReference type="InterPro" id="IPR020605">
    <property type="entry name" value="Octanoyltransferase_CS"/>
</dbReference>
<evidence type="ECO:0000313" key="10">
    <source>
        <dbReference type="EMBL" id="VFR72825.1"/>
    </source>
</evidence>
<evidence type="ECO:0000256" key="2">
    <source>
        <dbReference type="ARBA" id="ARBA00012334"/>
    </source>
</evidence>
<dbReference type="EMBL" id="CAADHZ010000015">
    <property type="protein sequence ID" value="VFR25369.1"/>
    <property type="molecule type" value="Genomic_DNA"/>
</dbReference>
<sequence length="221" mass="23268">MSLLMDPPAAQWLARPADYLPVWQAMRDFTLARDAATPDALWLAEHAPVYTQGQAGRSEHVLNPAGIPVVRTDRGGQVTYHGPGQLMVYTLVDLRRAGLLVKEFVFSLEQAVIDMLAALDVAACRKPGAPGVYVAAPAGHAPGLAKISALGIKVSNGRAYHGLALNVDMDLAPFAGINPCGYEGLQTVDLAACGPRLGLEEAAALLAPRVARICRKAASPA</sequence>
<dbReference type="SUPFAM" id="SSF55681">
    <property type="entry name" value="Class II aaRS and biotin synthetases"/>
    <property type="match status" value="1"/>
</dbReference>
<evidence type="ECO:0000256" key="3">
    <source>
        <dbReference type="ARBA" id="ARBA00022490"/>
    </source>
</evidence>
<dbReference type="PROSITE" id="PS01313">
    <property type="entry name" value="LIPB"/>
    <property type="match status" value="1"/>
</dbReference>
<dbReference type="PROSITE" id="PS51733">
    <property type="entry name" value="BPL_LPL_CATALYTIC"/>
    <property type="match status" value="1"/>
</dbReference>
<dbReference type="EC" id="2.3.1.181" evidence="2"/>
<keyword evidence="3" id="KW-0963">Cytoplasm</keyword>
<evidence type="ECO:0000256" key="4">
    <source>
        <dbReference type="ARBA" id="ARBA00022679"/>
    </source>
</evidence>
<feature type="domain" description="BPL/LPL catalytic" evidence="6">
    <location>
        <begin position="35"/>
        <end position="218"/>
    </location>
</feature>
<dbReference type="InterPro" id="IPR000544">
    <property type="entry name" value="Octanoyltransferase"/>
</dbReference>
<name>A0A484PLI0_9ZZZZ</name>
<dbReference type="Pfam" id="PF21948">
    <property type="entry name" value="LplA-B_cat"/>
    <property type="match status" value="1"/>
</dbReference>
<dbReference type="PIRSF" id="PIRSF016262">
    <property type="entry name" value="LPLase"/>
    <property type="match status" value="1"/>
</dbReference>
<dbReference type="NCBIfam" id="TIGR00214">
    <property type="entry name" value="lipB"/>
    <property type="match status" value="1"/>
</dbReference>
<dbReference type="CDD" id="cd16444">
    <property type="entry name" value="LipB"/>
    <property type="match status" value="1"/>
</dbReference>
<reference evidence="7" key="1">
    <citation type="submission" date="2019-03" db="EMBL/GenBank/DDBJ databases">
        <authorList>
            <person name="Danneels B."/>
        </authorList>
    </citation>
    <scope>NUCLEOTIDE SEQUENCE</scope>
</reference>
<dbReference type="GO" id="GO:0033819">
    <property type="term" value="F:lipoyl(octanoyl) transferase activity"/>
    <property type="evidence" value="ECO:0007669"/>
    <property type="project" value="UniProtKB-EC"/>
</dbReference>
<dbReference type="AlphaFoldDB" id="A0A484PLI0"/>
<accession>A0A484PLI0</accession>
<dbReference type="EMBL" id="CAADIL010000026">
    <property type="protein sequence ID" value="VFR78651.1"/>
    <property type="molecule type" value="Genomic_DNA"/>
</dbReference>
<dbReference type="Gene3D" id="3.30.930.10">
    <property type="entry name" value="Bira Bifunctional Protein, Domain 2"/>
    <property type="match status" value="1"/>
</dbReference>
<evidence type="ECO:0000313" key="7">
    <source>
        <dbReference type="EMBL" id="VFR25369.1"/>
    </source>
</evidence>
<dbReference type="UniPathway" id="UPA00538">
    <property type="reaction ID" value="UER00592"/>
</dbReference>
<protein>
    <recommendedName>
        <fullName evidence="2">lipoyl(octanoyl) transferase</fullName>
        <ecNumber evidence="2">2.3.1.181</ecNumber>
    </recommendedName>
</protein>
<evidence type="ECO:0000313" key="8">
    <source>
        <dbReference type="EMBL" id="VFR26579.1"/>
    </source>
</evidence>
<comment type="pathway">
    <text evidence="1">Protein modification; protein lipoylation via endogenous pathway; protein N(6)-(lipoyl)lysine from octanoyl-[acyl-carrier-protein]: step 1/2.</text>
</comment>
<dbReference type="FunFam" id="3.30.930.10:FF:000020">
    <property type="entry name" value="Octanoyltransferase"/>
    <property type="match status" value="1"/>
</dbReference>
<dbReference type="InterPro" id="IPR004143">
    <property type="entry name" value="BPL_LPL_catalytic"/>
</dbReference>
<dbReference type="EMBL" id="CAADIC010000026">
    <property type="protein sequence ID" value="VFR40056.1"/>
    <property type="molecule type" value="Genomic_DNA"/>
</dbReference>
<keyword evidence="5" id="KW-0012">Acyltransferase</keyword>
<dbReference type="GO" id="GO:0009249">
    <property type="term" value="P:protein lipoylation"/>
    <property type="evidence" value="ECO:0007669"/>
    <property type="project" value="InterPro"/>
</dbReference>
<evidence type="ECO:0000256" key="5">
    <source>
        <dbReference type="ARBA" id="ARBA00023315"/>
    </source>
</evidence>
<dbReference type="PANTHER" id="PTHR10993:SF7">
    <property type="entry name" value="LIPOYLTRANSFERASE 2, MITOCHONDRIAL-RELATED"/>
    <property type="match status" value="1"/>
</dbReference>
<dbReference type="HAMAP" id="MF_00013">
    <property type="entry name" value="LipB"/>
    <property type="match status" value="1"/>
</dbReference>
<dbReference type="InterPro" id="IPR045864">
    <property type="entry name" value="aa-tRNA-synth_II/BPL/LPL"/>
</dbReference>
<evidence type="ECO:0000313" key="11">
    <source>
        <dbReference type="EMBL" id="VFR78651.1"/>
    </source>
</evidence>
<dbReference type="NCBIfam" id="NF010922">
    <property type="entry name" value="PRK14342.1"/>
    <property type="match status" value="1"/>
</dbReference>
<keyword evidence="4 7" id="KW-0808">Transferase</keyword>
<evidence type="ECO:0000259" key="6">
    <source>
        <dbReference type="PROSITE" id="PS51733"/>
    </source>
</evidence>
<dbReference type="PANTHER" id="PTHR10993">
    <property type="entry name" value="OCTANOYLTRANSFERASE"/>
    <property type="match status" value="1"/>
</dbReference>
<dbReference type="EMBL" id="CAADIB010000006">
    <property type="protein sequence ID" value="VFR26579.1"/>
    <property type="molecule type" value="Genomic_DNA"/>
</dbReference>
<organism evidence="7">
    <name type="scientific">plant metagenome</name>
    <dbReference type="NCBI Taxonomy" id="1297885"/>
    <lineage>
        <taxon>unclassified sequences</taxon>
        <taxon>metagenomes</taxon>
        <taxon>organismal metagenomes</taxon>
    </lineage>
</organism>
<evidence type="ECO:0000313" key="9">
    <source>
        <dbReference type="EMBL" id="VFR40056.1"/>
    </source>
</evidence>
<dbReference type="EMBL" id="CAADIJ010000018">
    <property type="protein sequence ID" value="VFR72825.1"/>
    <property type="molecule type" value="Genomic_DNA"/>
</dbReference>
<evidence type="ECO:0000256" key="1">
    <source>
        <dbReference type="ARBA" id="ARBA00004821"/>
    </source>
</evidence>
<proteinExistence type="inferred from homology"/>